<evidence type="ECO:0000313" key="3">
    <source>
        <dbReference type="Proteomes" id="UP001381174"/>
    </source>
</evidence>
<name>A0ABU8JG28_9GAMM</name>
<keyword evidence="3" id="KW-1185">Reference proteome</keyword>
<dbReference type="RefSeq" id="WP_336808731.1">
    <property type="nucleotide sequence ID" value="NZ_JBBBNY010000015.1"/>
</dbReference>
<proteinExistence type="predicted"/>
<gene>
    <name evidence="2" type="ORF">WAT24_15090</name>
</gene>
<organism evidence="2 3">
    <name type="scientific">Fulvimonas yonginensis</name>
    <dbReference type="NCBI Taxonomy" id="1495200"/>
    <lineage>
        <taxon>Bacteria</taxon>
        <taxon>Pseudomonadati</taxon>
        <taxon>Pseudomonadota</taxon>
        <taxon>Gammaproteobacteria</taxon>
        <taxon>Lysobacterales</taxon>
        <taxon>Rhodanobacteraceae</taxon>
        <taxon>Fulvimonas</taxon>
    </lineage>
</organism>
<evidence type="ECO:0000313" key="2">
    <source>
        <dbReference type="EMBL" id="MEI7038088.1"/>
    </source>
</evidence>
<feature type="signal peptide" evidence="1">
    <location>
        <begin position="1"/>
        <end position="27"/>
    </location>
</feature>
<comment type="caution">
    <text evidence="2">The sequence shown here is derived from an EMBL/GenBank/DDBJ whole genome shotgun (WGS) entry which is preliminary data.</text>
</comment>
<dbReference type="EMBL" id="JBBBNY010000015">
    <property type="protein sequence ID" value="MEI7038088.1"/>
    <property type="molecule type" value="Genomic_DNA"/>
</dbReference>
<feature type="chain" id="PRO_5046120062" evidence="1">
    <location>
        <begin position="28"/>
        <end position="262"/>
    </location>
</feature>
<protein>
    <submittedName>
        <fullName evidence="2">Uncharacterized protein</fullName>
    </submittedName>
</protein>
<sequence length="262" mass="29252">MFPTHPKWALAAMLALGSILSAGWAHAATPAPATSTGPIASVWFIWPKDGQARPFEAALKAHAAWRKQNGEGFTWSIYQPVVGKDLGHYVIRSGDHTWQQIDADERWERERGAAEFDREAGRYVERAEHYFVKTDRDHSHWIQSNDYKYFGVYDFAVKPGGREGVEDAIAKVHAAVEAAKWPYPYEIATSIGGRGSLLIVEPMKSYADMAEPDPSLMDVLARSLGSKESAKETMHRFDSGIENSMYTIYLYRPDLSTPSSGP</sequence>
<accession>A0ABU8JG28</accession>
<dbReference type="Proteomes" id="UP001381174">
    <property type="component" value="Unassembled WGS sequence"/>
</dbReference>
<reference evidence="2 3" key="1">
    <citation type="journal article" date="2014" name="Int. J. Syst. Evol. Microbiol.">
        <title>Fulvimonas yonginensis sp. nov., isolated from greenhouse soil, and emended description of the genus Fulvimonas.</title>
        <authorList>
            <person name="Ahn J.H."/>
            <person name="Kim S.J."/>
            <person name="Weon H.Y."/>
            <person name="Hong S.B."/>
            <person name="Seok S.J."/>
            <person name="Kwon S.W."/>
        </authorList>
    </citation>
    <scope>NUCLEOTIDE SEQUENCE [LARGE SCALE GENOMIC DNA]</scope>
    <source>
        <strain evidence="2 3">KACC 16952</strain>
    </source>
</reference>
<keyword evidence="1" id="KW-0732">Signal</keyword>
<evidence type="ECO:0000256" key="1">
    <source>
        <dbReference type="SAM" id="SignalP"/>
    </source>
</evidence>